<dbReference type="AlphaFoldDB" id="A0A4Q7USE6"/>
<sequence>MTQACAPPVLLHVPGRSLVLVAGLPGAGKSTLLATLPPDPSTVVLDSEHTRARIVRRLPAGTPYPLYRWAVHLLHRLAVVLAALTGPETVVVHLPSTTAGIRSAIRLLARLGGRAAHLVWVHAEPSEALAGQHVRGRVVRGRAFAGHAARAGDVAIRLRTDGPPPGWASAWVLDRSCAHRGLRMAK</sequence>
<organism evidence="1 2">
    <name type="scientific">Pseudonocardia sediminis</name>
    <dbReference type="NCBI Taxonomy" id="1397368"/>
    <lineage>
        <taxon>Bacteria</taxon>
        <taxon>Bacillati</taxon>
        <taxon>Actinomycetota</taxon>
        <taxon>Actinomycetes</taxon>
        <taxon>Pseudonocardiales</taxon>
        <taxon>Pseudonocardiaceae</taxon>
        <taxon>Pseudonocardia</taxon>
    </lineage>
</organism>
<dbReference type="Proteomes" id="UP000291591">
    <property type="component" value="Unassembled WGS sequence"/>
</dbReference>
<proteinExistence type="predicted"/>
<evidence type="ECO:0000313" key="1">
    <source>
        <dbReference type="EMBL" id="RZT84692.1"/>
    </source>
</evidence>
<gene>
    <name evidence="1" type="ORF">EV383_1546</name>
</gene>
<accession>A0A4Q7USE6</accession>
<dbReference type="Gene3D" id="3.40.50.300">
    <property type="entry name" value="P-loop containing nucleotide triphosphate hydrolases"/>
    <property type="match status" value="1"/>
</dbReference>
<reference evidence="1 2" key="1">
    <citation type="submission" date="2019-02" db="EMBL/GenBank/DDBJ databases">
        <title>Sequencing the genomes of 1000 actinobacteria strains.</title>
        <authorList>
            <person name="Klenk H.-P."/>
        </authorList>
    </citation>
    <scope>NUCLEOTIDE SEQUENCE [LARGE SCALE GENOMIC DNA]</scope>
    <source>
        <strain evidence="1 2">DSM 45779</strain>
    </source>
</reference>
<dbReference type="SUPFAM" id="SSF52540">
    <property type="entry name" value="P-loop containing nucleoside triphosphate hydrolases"/>
    <property type="match status" value="1"/>
</dbReference>
<comment type="caution">
    <text evidence="1">The sequence shown here is derived from an EMBL/GenBank/DDBJ whole genome shotgun (WGS) entry which is preliminary data.</text>
</comment>
<keyword evidence="2" id="KW-1185">Reference proteome</keyword>
<evidence type="ECO:0000313" key="2">
    <source>
        <dbReference type="Proteomes" id="UP000291591"/>
    </source>
</evidence>
<dbReference type="Pfam" id="PF13671">
    <property type="entry name" value="AAA_33"/>
    <property type="match status" value="1"/>
</dbReference>
<dbReference type="InterPro" id="IPR027417">
    <property type="entry name" value="P-loop_NTPase"/>
</dbReference>
<dbReference type="OrthoDB" id="3523587at2"/>
<dbReference type="RefSeq" id="WP_130289262.1">
    <property type="nucleotide sequence ID" value="NZ_SHKL01000001.1"/>
</dbReference>
<dbReference type="EMBL" id="SHKL01000001">
    <property type="protein sequence ID" value="RZT84692.1"/>
    <property type="molecule type" value="Genomic_DNA"/>
</dbReference>
<protein>
    <submittedName>
        <fullName evidence="1">AAA domain-containing protein</fullName>
    </submittedName>
</protein>
<name>A0A4Q7USE6_PSEST</name>